<dbReference type="SUPFAM" id="SSF55874">
    <property type="entry name" value="ATPase domain of HSP90 chaperone/DNA topoisomerase II/histidine kinase"/>
    <property type="match status" value="1"/>
</dbReference>
<dbReference type="Pfam" id="PF13581">
    <property type="entry name" value="HATPase_c_2"/>
    <property type="match status" value="1"/>
</dbReference>
<dbReference type="Gene3D" id="3.30.565.10">
    <property type="entry name" value="Histidine kinase-like ATPase, C-terminal domain"/>
    <property type="match status" value="1"/>
</dbReference>
<dbReference type="InterPro" id="IPR001932">
    <property type="entry name" value="PPM-type_phosphatase-like_dom"/>
</dbReference>
<evidence type="ECO:0000313" key="4">
    <source>
        <dbReference type="EMBL" id="NMH90770.1"/>
    </source>
</evidence>
<dbReference type="AlphaFoldDB" id="A0A848DDT0"/>
<dbReference type="Proteomes" id="UP000586918">
    <property type="component" value="Unassembled WGS sequence"/>
</dbReference>
<dbReference type="PANTHER" id="PTHR43156:SF2">
    <property type="entry name" value="STAGE II SPORULATION PROTEIN E"/>
    <property type="match status" value="1"/>
</dbReference>
<dbReference type="Gene3D" id="3.60.40.10">
    <property type="entry name" value="PPM-type phosphatase domain"/>
    <property type="match status" value="1"/>
</dbReference>
<dbReference type="SMART" id="SM00065">
    <property type="entry name" value="GAF"/>
    <property type="match status" value="1"/>
</dbReference>
<name>A0A848DDT0_9PSEU</name>
<proteinExistence type="predicted"/>
<dbReference type="Pfam" id="PF13185">
    <property type="entry name" value="GAF_2"/>
    <property type="match status" value="1"/>
</dbReference>
<dbReference type="SUPFAM" id="SSF81606">
    <property type="entry name" value="PP2C-like"/>
    <property type="match status" value="1"/>
</dbReference>
<feature type="domain" description="GAF" evidence="2">
    <location>
        <begin position="20"/>
        <end position="164"/>
    </location>
</feature>
<dbReference type="InterPro" id="IPR036457">
    <property type="entry name" value="PPM-type-like_dom_sf"/>
</dbReference>
<keyword evidence="1" id="KW-0378">Hydrolase</keyword>
<dbReference type="InterPro" id="IPR052016">
    <property type="entry name" value="Bact_Sigma-Reg"/>
</dbReference>
<sequence>MSDRLRRIEAVTDTALAHLDVEDLLTELLDRVRDLLDVDTAAVLLFDPTARVLVATAARGIEEEVRQGVRIPLGKGFAGRIATEKRPVITEKVDHAHVLNPILRDKGIHSLLGVPLLIGSTVIGVLHVGTLSTRHFTDEDSLLLQLVADRVALATHARTMQIEQAVATTLQRSLLPAELPTVPGLEFAARYVAGGDGEVGGDWYDVFGLPSGWLCIVVGDVVGRGLCAAATMGRLRSALRAYALECTDPAHLLDKLDQQMRHFEPDTMATVLCAMVEPSCEQLHLSSAGHPPPVSVRPGLPAAVLELPIDLPAGVDAGRPRHTSTMAFPPGTDICLYTDGLIERRGSPLDAGLERLRRSVFAGPAESVCAAVMSELLGADHPIDDVAVLVLRRQDRAEMGPLHLRMPAVPVSLGLIRAAVRRWLTGTGADTDEIAGLLVAVGEACANVVEHAYGPGGGTVDVHMTIQPPDVVATIRDTGRWRAPRGQVRGRGITLMRGLSDDVRIEQTGAGTHVVIRAALASQGPR</sequence>
<dbReference type="SMART" id="SM00331">
    <property type="entry name" value="PP2C_SIG"/>
    <property type="match status" value="1"/>
</dbReference>
<dbReference type="CDD" id="cd16936">
    <property type="entry name" value="HATPase_RsbW-like"/>
    <property type="match status" value="1"/>
</dbReference>
<dbReference type="InterPro" id="IPR036890">
    <property type="entry name" value="HATPase_C_sf"/>
</dbReference>
<dbReference type="InterPro" id="IPR003018">
    <property type="entry name" value="GAF"/>
</dbReference>
<dbReference type="Pfam" id="PF07228">
    <property type="entry name" value="SpoIIE"/>
    <property type="match status" value="1"/>
</dbReference>
<gene>
    <name evidence="4" type="ORF">HF519_04060</name>
</gene>
<dbReference type="SUPFAM" id="SSF55781">
    <property type="entry name" value="GAF domain-like"/>
    <property type="match status" value="1"/>
</dbReference>
<keyword evidence="5" id="KW-1185">Reference proteome</keyword>
<dbReference type="InterPro" id="IPR003594">
    <property type="entry name" value="HATPase_dom"/>
</dbReference>
<protein>
    <submittedName>
        <fullName evidence="4">SpoIIE family protein phosphatase</fullName>
    </submittedName>
</protein>
<evidence type="ECO:0000259" key="2">
    <source>
        <dbReference type="SMART" id="SM00065"/>
    </source>
</evidence>
<dbReference type="Gene3D" id="3.30.450.40">
    <property type="match status" value="1"/>
</dbReference>
<feature type="domain" description="PPM-type phosphatase" evidence="3">
    <location>
        <begin position="182"/>
        <end position="393"/>
    </location>
</feature>
<accession>A0A848DDT0</accession>
<dbReference type="GO" id="GO:0016791">
    <property type="term" value="F:phosphatase activity"/>
    <property type="evidence" value="ECO:0007669"/>
    <property type="project" value="TreeGrafter"/>
</dbReference>
<dbReference type="PANTHER" id="PTHR43156">
    <property type="entry name" value="STAGE II SPORULATION PROTEIN E-RELATED"/>
    <property type="match status" value="1"/>
</dbReference>
<dbReference type="EMBL" id="JAAXKZ010000008">
    <property type="protein sequence ID" value="NMH90770.1"/>
    <property type="molecule type" value="Genomic_DNA"/>
</dbReference>
<dbReference type="InterPro" id="IPR029016">
    <property type="entry name" value="GAF-like_dom_sf"/>
</dbReference>
<reference evidence="4 5" key="1">
    <citation type="submission" date="2020-04" db="EMBL/GenBank/DDBJ databases">
        <authorList>
            <person name="Klaysubun C."/>
            <person name="Duangmal K."/>
            <person name="Lipun K."/>
        </authorList>
    </citation>
    <scope>NUCLEOTIDE SEQUENCE [LARGE SCALE GENOMIC DNA]</scope>
    <source>
        <strain evidence="4 5">DSM 45300</strain>
    </source>
</reference>
<evidence type="ECO:0000256" key="1">
    <source>
        <dbReference type="ARBA" id="ARBA00022801"/>
    </source>
</evidence>
<organism evidence="4 5">
    <name type="scientific">Pseudonocardia bannensis</name>
    <dbReference type="NCBI Taxonomy" id="630973"/>
    <lineage>
        <taxon>Bacteria</taxon>
        <taxon>Bacillati</taxon>
        <taxon>Actinomycetota</taxon>
        <taxon>Actinomycetes</taxon>
        <taxon>Pseudonocardiales</taxon>
        <taxon>Pseudonocardiaceae</taxon>
        <taxon>Pseudonocardia</taxon>
    </lineage>
</organism>
<dbReference type="RefSeq" id="WP_169410261.1">
    <property type="nucleotide sequence ID" value="NZ_JAAXKZ010000008.1"/>
</dbReference>
<evidence type="ECO:0000259" key="3">
    <source>
        <dbReference type="SMART" id="SM00331"/>
    </source>
</evidence>
<comment type="caution">
    <text evidence="4">The sequence shown here is derived from an EMBL/GenBank/DDBJ whole genome shotgun (WGS) entry which is preliminary data.</text>
</comment>
<evidence type="ECO:0000313" key="5">
    <source>
        <dbReference type="Proteomes" id="UP000586918"/>
    </source>
</evidence>